<name>A0AAD6T4U5_9AGAR</name>
<evidence type="ECO:0000256" key="1">
    <source>
        <dbReference type="SAM" id="Phobius"/>
    </source>
</evidence>
<keyword evidence="1" id="KW-0812">Transmembrane</keyword>
<dbReference type="Proteomes" id="UP001218188">
    <property type="component" value="Unassembled WGS sequence"/>
</dbReference>
<keyword evidence="1" id="KW-0472">Membrane</keyword>
<proteinExistence type="predicted"/>
<accession>A0AAD6T4U5</accession>
<protein>
    <submittedName>
        <fullName evidence="2">Uncharacterized protein</fullName>
    </submittedName>
</protein>
<organism evidence="2 3">
    <name type="scientific">Mycena alexandri</name>
    <dbReference type="NCBI Taxonomy" id="1745969"/>
    <lineage>
        <taxon>Eukaryota</taxon>
        <taxon>Fungi</taxon>
        <taxon>Dikarya</taxon>
        <taxon>Basidiomycota</taxon>
        <taxon>Agaricomycotina</taxon>
        <taxon>Agaricomycetes</taxon>
        <taxon>Agaricomycetidae</taxon>
        <taxon>Agaricales</taxon>
        <taxon>Marasmiineae</taxon>
        <taxon>Mycenaceae</taxon>
        <taxon>Mycena</taxon>
    </lineage>
</organism>
<gene>
    <name evidence="2" type="ORF">C8F04DRAFT_1179196</name>
</gene>
<dbReference type="AlphaFoldDB" id="A0AAD6T4U5"/>
<evidence type="ECO:0000313" key="2">
    <source>
        <dbReference type="EMBL" id="KAJ7038846.1"/>
    </source>
</evidence>
<comment type="caution">
    <text evidence="2">The sequence shown here is derived from an EMBL/GenBank/DDBJ whole genome shotgun (WGS) entry which is preliminary data.</text>
</comment>
<reference evidence="2" key="1">
    <citation type="submission" date="2023-03" db="EMBL/GenBank/DDBJ databases">
        <title>Massive genome expansion in bonnet fungi (Mycena s.s.) driven by repeated elements and novel gene families across ecological guilds.</title>
        <authorList>
            <consortium name="Lawrence Berkeley National Laboratory"/>
            <person name="Harder C.B."/>
            <person name="Miyauchi S."/>
            <person name="Viragh M."/>
            <person name="Kuo A."/>
            <person name="Thoen E."/>
            <person name="Andreopoulos B."/>
            <person name="Lu D."/>
            <person name="Skrede I."/>
            <person name="Drula E."/>
            <person name="Henrissat B."/>
            <person name="Morin E."/>
            <person name="Kohler A."/>
            <person name="Barry K."/>
            <person name="LaButti K."/>
            <person name="Morin E."/>
            <person name="Salamov A."/>
            <person name="Lipzen A."/>
            <person name="Mereny Z."/>
            <person name="Hegedus B."/>
            <person name="Baldrian P."/>
            <person name="Stursova M."/>
            <person name="Weitz H."/>
            <person name="Taylor A."/>
            <person name="Grigoriev I.V."/>
            <person name="Nagy L.G."/>
            <person name="Martin F."/>
            <person name="Kauserud H."/>
        </authorList>
    </citation>
    <scope>NUCLEOTIDE SEQUENCE</scope>
    <source>
        <strain evidence="2">CBHHK200</strain>
    </source>
</reference>
<sequence>MSQTASKSPLIDRNSPASEAAPSRLMITVMWAGIVYVTPLMMALKAPQLQLKLRPAKKFGSVASFGHGSNNSLGDLHGHRGVLRVKIVEWAKADPVALTNEGNAKLRSHLAYARERELRDITIKRWYLCFC</sequence>
<feature type="transmembrane region" description="Helical" evidence="1">
    <location>
        <begin position="25"/>
        <end position="44"/>
    </location>
</feature>
<keyword evidence="3" id="KW-1185">Reference proteome</keyword>
<dbReference type="EMBL" id="JARJCM010000029">
    <property type="protein sequence ID" value="KAJ7038846.1"/>
    <property type="molecule type" value="Genomic_DNA"/>
</dbReference>
<keyword evidence="1" id="KW-1133">Transmembrane helix</keyword>
<evidence type="ECO:0000313" key="3">
    <source>
        <dbReference type="Proteomes" id="UP001218188"/>
    </source>
</evidence>